<feature type="domain" description="DUF7029" evidence="3">
    <location>
        <begin position="154"/>
        <end position="252"/>
    </location>
</feature>
<dbReference type="AlphaFoldDB" id="A0AA39GF93"/>
<name>A0AA39GF93_SARSR</name>
<reference evidence="4" key="1">
    <citation type="submission" date="2022-10" db="EMBL/GenBank/DDBJ databases">
        <title>Determination and structural analysis of whole genome sequence of Sarocladium strictum F4-1.</title>
        <authorList>
            <person name="Hu L."/>
            <person name="Jiang Y."/>
        </authorList>
    </citation>
    <scope>NUCLEOTIDE SEQUENCE</scope>
    <source>
        <strain evidence="4">F4-1</strain>
    </source>
</reference>
<feature type="signal peptide" evidence="2">
    <location>
        <begin position="1"/>
        <end position="22"/>
    </location>
</feature>
<feature type="region of interest" description="Disordered" evidence="1">
    <location>
        <begin position="66"/>
        <end position="110"/>
    </location>
</feature>
<dbReference type="InterPro" id="IPR054293">
    <property type="entry name" value="DUF7029"/>
</dbReference>
<keyword evidence="5" id="KW-1185">Reference proteome</keyword>
<feature type="compositionally biased region" description="Polar residues" evidence="1">
    <location>
        <begin position="74"/>
        <end position="83"/>
    </location>
</feature>
<accession>A0AA39GF93</accession>
<feature type="chain" id="PRO_5041331755" description="DUF7029 domain-containing protein" evidence="2">
    <location>
        <begin position="23"/>
        <end position="545"/>
    </location>
</feature>
<dbReference type="Proteomes" id="UP001175261">
    <property type="component" value="Unassembled WGS sequence"/>
</dbReference>
<dbReference type="Pfam" id="PF22974">
    <property type="entry name" value="DUF7029"/>
    <property type="match status" value="1"/>
</dbReference>
<evidence type="ECO:0000313" key="5">
    <source>
        <dbReference type="Proteomes" id="UP001175261"/>
    </source>
</evidence>
<gene>
    <name evidence="4" type="ORF">NLU13_6795</name>
</gene>
<evidence type="ECO:0000259" key="3">
    <source>
        <dbReference type="Pfam" id="PF22974"/>
    </source>
</evidence>
<comment type="caution">
    <text evidence="4">The sequence shown here is derived from an EMBL/GenBank/DDBJ whole genome shotgun (WGS) entry which is preliminary data.</text>
</comment>
<evidence type="ECO:0000313" key="4">
    <source>
        <dbReference type="EMBL" id="KAK0385618.1"/>
    </source>
</evidence>
<evidence type="ECO:0000256" key="1">
    <source>
        <dbReference type="SAM" id="MobiDB-lite"/>
    </source>
</evidence>
<dbReference type="EMBL" id="JAPDFR010000006">
    <property type="protein sequence ID" value="KAK0385618.1"/>
    <property type="molecule type" value="Genomic_DNA"/>
</dbReference>
<organism evidence="4 5">
    <name type="scientific">Sarocladium strictum</name>
    <name type="common">Black bundle disease fungus</name>
    <name type="synonym">Acremonium strictum</name>
    <dbReference type="NCBI Taxonomy" id="5046"/>
    <lineage>
        <taxon>Eukaryota</taxon>
        <taxon>Fungi</taxon>
        <taxon>Dikarya</taxon>
        <taxon>Ascomycota</taxon>
        <taxon>Pezizomycotina</taxon>
        <taxon>Sordariomycetes</taxon>
        <taxon>Hypocreomycetidae</taxon>
        <taxon>Hypocreales</taxon>
        <taxon>Sarocladiaceae</taxon>
        <taxon>Sarocladium</taxon>
    </lineage>
</organism>
<evidence type="ECO:0000256" key="2">
    <source>
        <dbReference type="SAM" id="SignalP"/>
    </source>
</evidence>
<proteinExistence type="predicted"/>
<protein>
    <recommendedName>
        <fullName evidence="3">DUF7029 domain-containing protein</fullName>
    </recommendedName>
</protein>
<keyword evidence="2" id="KW-0732">Signal</keyword>
<sequence length="545" mass="58480">MKGSIVKSGVAGLLALAGGVLAQEQCQCRTTVIVIEMPEQYTSHESTSTASVETASFVTKLVEASSSSATTSARPAQTESATYNKPPVHTKPQIDNDEESPVKNTTHTFKPCKAPKVDLADPKNIAPAKNVSLAYAPAEDAEEEDQGSIDMDLAFKYPAVVLEHIEAVTKVSCGDDVLDVTFADSDGFDKAAKDWDTDGEPFVLITGALDEGCSAEFERGYFVVEKITTDESTLSIQVTATPGELPDLAGEMEMHFTSLPAATLMRRLTLAPKYSIDLAQGIPEHTTIFSDGKYIDITAEEAWFSTKLTFSGKLKYNFWGFKLQELYFDLDAVFDSSAVVSADIHAAFKDAVQYKPDDLSYSLIDVPGVVSLGPGLAFGLWVNVEASAAVELYAGVDISLPAGNVHLDFLDGFKTTTSGWEPQYNTYANASQSADVSLDVGADLSVLLSFKLLGGLVDLSSGITASPGFENSFKLRGEQRASVNGTLKAISAGVDVPANAVSCADTNGVEFVSDFLFSLKAYATKWWQKELYSVRVPVVDYCLAF</sequence>